<reference evidence="1" key="1">
    <citation type="journal article" date="2015" name="PLoS ONE">
        <title>A Novel Pore-Forming Toxin in Type A Clostridium perfringens Is Associated with Both Fatal Canine Hemorrhagic Gastroenteritis and Fatal Foal Necrotizing Enterocolitis.</title>
        <authorList>
            <person name="Gohari I.M."/>
            <person name="Parreira V.R."/>
            <person name="Nowell V.J."/>
            <person name="Nicholson V.M."/>
            <person name="Oliphant K."/>
            <person name="Prescott J.F."/>
        </authorList>
    </citation>
    <scope>NUCLEOTIDE SEQUENCE</scope>
    <source>
        <strain evidence="1">JP718</strain>
        <plasmid evidence="1">pCP718cpe</plasmid>
    </source>
</reference>
<dbReference type="Proteomes" id="UP000070260">
    <property type="component" value="Plasmid pJFP838D"/>
</dbReference>
<dbReference type="RefSeq" id="WP_061416233.1">
    <property type="nucleotide sequence ID" value="NZ_CATNXB010000045.1"/>
</dbReference>
<dbReference type="SUPFAM" id="SSF50494">
    <property type="entry name" value="Trypsin-like serine proteases"/>
    <property type="match status" value="1"/>
</dbReference>
<geneLocation type="plasmid" evidence="2">
    <name>pJFP838D</name>
</geneLocation>
<dbReference type="Gene3D" id="2.40.10.10">
    <property type="entry name" value="Trypsin-like serine proteases"/>
    <property type="match status" value="2"/>
</dbReference>
<dbReference type="EMBL" id="CP013039">
    <property type="protein sequence ID" value="AMN30553.1"/>
    <property type="molecule type" value="Genomic_DNA"/>
</dbReference>
<name>A0A0N7BTZ6_CLOPF</name>
<dbReference type="InterPro" id="IPR043504">
    <property type="entry name" value="Peptidase_S1_PA_chymotrypsin"/>
</dbReference>
<dbReference type="OrthoDB" id="9766361at2"/>
<dbReference type="AlphaFoldDB" id="A0A0N7BTZ6"/>
<evidence type="ECO:0000313" key="2">
    <source>
        <dbReference type="EMBL" id="AMN30553.1"/>
    </source>
</evidence>
<reference evidence="2" key="2">
    <citation type="journal article" date="2016" name="PLoS ONE">
        <title>Plasmid Characterization and Chromosome Analysis of Two netF+ Clostridium perfringens Isolates Associated with Foal and Canine Necrotizing Enteritis.</title>
        <authorList>
            <person name="Mehdizadeh Gohari I."/>
            <person name="Kropinski A.M."/>
            <person name="Weese S.J."/>
            <person name="Parreira V.R."/>
            <person name="Whitehead A.E."/>
            <person name="Boerlin P."/>
            <person name="Prescott J.F."/>
        </authorList>
    </citation>
    <scope>NUCLEOTIDE SEQUENCE [LARGE SCALE GENOMIC DNA]</scope>
    <source>
        <strain evidence="2">JP838</strain>
        <plasmid evidence="2">pJFP838D</plasmid>
    </source>
</reference>
<geneLocation type="plasmid" evidence="1">
    <name>pCP718cpe</name>
</geneLocation>
<dbReference type="InterPro" id="IPR009003">
    <property type="entry name" value="Peptidase_S1_PA"/>
</dbReference>
<keyword evidence="1" id="KW-0614">Plasmid</keyword>
<sequence>MFSDINNIVFAVGRITQTGISLLGTCCLLNKKGLLVTASHVPNNDDSNLVIVNSKCTKNFYDYQDITDLNIQYSEAKIIATDPFNDICILKSNVHIYSTIEIGSADECVPGNSVAILGFPHADHGRLVLTEQQTNIGAKVLIENNGIKNKHLILNVQSRPGQSGSPIFDLKTKKLVAILIGSYAPYAGAITIGGIDPQTLHQTTHAVSAEYIKDMI</sequence>
<organism evidence="1">
    <name type="scientific">Clostridium perfringens</name>
    <dbReference type="NCBI Taxonomy" id="1502"/>
    <lineage>
        <taxon>Bacteria</taxon>
        <taxon>Bacillati</taxon>
        <taxon>Bacillota</taxon>
        <taxon>Clostridia</taxon>
        <taxon>Eubacteriales</taxon>
        <taxon>Clostridiaceae</taxon>
        <taxon>Clostridium</taxon>
    </lineage>
</organism>
<accession>A0A0N7BTZ6</accession>
<evidence type="ECO:0008006" key="3">
    <source>
        <dbReference type="Google" id="ProtNLM"/>
    </source>
</evidence>
<protein>
    <recommendedName>
        <fullName evidence="3">Serine protease</fullName>
    </recommendedName>
</protein>
<proteinExistence type="predicted"/>
<dbReference type="PATRIC" id="fig|1502.176.peg.3149"/>
<evidence type="ECO:0000313" key="1">
    <source>
        <dbReference type="EMBL" id="AKF16713.1"/>
    </source>
</evidence>
<dbReference type="Pfam" id="PF13365">
    <property type="entry name" value="Trypsin_2"/>
    <property type="match status" value="1"/>
</dbReference>
<dbReference type="EMBL" id="KP739976">
    <property type="protein sequence ID" value="AKF16713.1"/>
    <property type="molecule type" value="Genomic_DNA"/>
</dbReference>
<gene>
    <name evidence="2" type="ORF">JFP838_pD0030</name>
</gene>